<dbReference type="Pfam" id="PF00501">
    <property type="entry name" value="AMP-binding"/>
    <property type="match status" value="1"/>
</dbReference>
<accession>A0ABZ1B8V0</accession>
<dbReference type="InterPro" id="IPR020845">
    <property type="entry name" value="AMP-binding_CS"/>
</dbReference>
<keyword evidence="3" id="KW-1185">Reference proteome</keyword>
<dbReference type="InterPro" id="IPR000873">
    <property type="entry name" value="AMP-dep_synth/lig_dom"/>
</dbReference>
<dbReference type="Gene3D" id="3.40.50.12780">
    <property type="entry name" value="N-terminal domain of ligase-like"/>
    <property type="match status" value="1"/>
</dbReference>
<name>A0ABZ1B8V0_9ACTN</name>
<gene>
    <name evidence="2" type="ORF">U6N30_28785</name>
</gene>
<evidence type="ECO:0000313" key="2">
    <source>
        <dbReference type="EMBL" id="WRL67220.1"/>
    </source>
</evidence>
<evidence type="ECO:0000259" key="1">
    <source>
        <dbReference type="Pfam" id="PF00501"/>
    </source>
</evidence>
<reference evidence="2 3" key="1">
    <citation type="submission" date="2023-12" db="EMBL/GenBank/DDBJ databases">
        <title>Blastococcus brunescens sp. nov., an actonobacterium isolated from sandstone collected in sahara desert.</title>
        <authorList>
            <person name="Gtari M."/>
            <person name="Ghodhbane F."/>
        </authorList>
    </citation>
    <scope>NUCLEOTIDE SEQUENCE [LARGE SCALE GENOMIC DNA]</scope>
    <source>
        <strain evidence="2 3">BMG 8361</strain>
    </source>
</reference>
<dbReference type="SUPFAM" id="SSF56801">
    <property type="entry name" value="Acetyl-CoA synthetase-like"/>
    <property type="match status" value="1"/>
</dbReference>
<dbReference type="PANTHER" id="PTHR45527">
    <property type="entry name" value="NONRIBOSOMAL PEPTIDE SYNTHETASE"/>
    <property type="match status" value="1"/>
</dbReference>
<dbReference type="PANTHER" id="PTHR45527:SF1">
    <property type="entry name" value="FATTY ACID SYNTHASE"/>
    <property type="match status" value="1"/>
</dbReference>
<dbReference type="EMBL" id="CP141261">
    <property type="protein sequence ID" value="WRL67220.1"/>
    <property type="molecule type" value="Genomic_DNA"/>
</dbReference>
<dbReference type="InterPro" id="IPR042099">
    <property type="entry name" value="ANL_N_sf"/>
</dbReference>
<evidence type="ECO:0000313" key="3">
    <source>
        <dbReference type="Proteomes" id="UP001324287"/>
    </source>
</evidence>
<dbReference type="Proteomes" id="UP001324287">
    <property type="component" value="Chromosome"/>
</dbReference>
<protein>
    <submittedName>
        <fullName evidence="2">Class I adenylate-forming enzyme family protein</fullName>
    </submittedName>
</protein>
<feature type="domain" description="AMP-dependent synthetase/ligase" evidence="1">
    <location>
        <begin position="32"/>
        <end position="200"/>
    </location>
</feature>
<sequence length="220" mass="24018">MNTLLTLLSEENLRSFAAAGHWRDRTIYGLVRDHARRGPDKIAVRERDRSTTYGDLIEAVDRLASALAARGLRSGDRVAVWLPSRTETVVAVLACSRSGYVACPSLHRDHTVAEIAELVKRMRASALLVQRGYGADAEGEEIVAEVEDLEHLRMIRVLDPVPAGGLFPDLPAGAPGTERTDPNTVSYLAFTSGTTGQPKGSCTRTTRCCRRPGRWPPTGR</sequence>
<dbReference type="PROSITE" id="PS00455">
    <property type="entry name" value="AMP_BINDING"/>
    <property type="match status" value="1"/>
</dbReference>
<proteinExistence type="predicted"/>
<organism evidence="2 3">
    <name type="scientific">Blastococcus brunescens</name>
    <dbReference type="NCBI Taxonomy" id="1564165"/>
    <lineage>
        <taxon>Bacteria</taxon>
        <taxon>Bacillati</taxon>
        <taxon>Actinomycetota</taxon>
        <taxon>Actinomycetes</taxon>
        <taxon>Geodermatophilales</taxon>
        <taxon>Geodermatophilaceae</taxon>
        <taxon>Blastococcus</taxon>
    </lineage>
</organism>